<dbReference type="Gene3D" id="3.90.76.10">
    <property type="entry name" value="Dipeptide-binding Protein, Domain 1"/>
    <property type="match status" value="1"/>
</dbReference>
<sequence length="537" mass="60602">MRTKLLLSAALSAMLVFPIVSNAKTINGEKLAEEQVFTYRLLDDIKSFDPQINTDIEGSGVIRDLFEGLMNEDAKGGLVPGTAKGYSVSEDKLTYTFNLRDAKWSNGESVTAHDFVYAWRRLVDPKTASEYAWYMELMGVKNATKVVKGEVAPDQLGVRAVDDKTFEVTLEKAIPYFASMTVHSSTFPVLKSVVEKHGAGWTKPENIVGNGAYILSEYRSGEKVVRERNVNYWNNENTIIDKTVALVINDENQALTRYLAGEVDKTNIPSGQYPRLSKEYPGQAVSNPYSCSYIYWFNVGEKGPESLKDVRVRKALSYAINREVITDRILQGGQYQSYNFAHQKTAGFELPEIDYAGWTQKERDDKAKALLAEAGYGPDNPLKLTLNYNTSETHKKIAIGVSQFWKKTLGVDLTLSNSEWKIHTTKQQAGEFEVSRYAWCGDYNEASTYLDLLTSYSGHNVSGYSNPEYDEIMAESKTMENPNPNYAKAEKILARDMPFAPIYQYTGAIMLQPTLRGWPVDNLMQRFYSRDLYIVEK</sequence>
<comment type="caution">
    <text evidence="7">The sequence shown here is derived from an EMBL/GenBank/DDBJ whole genome shotgun (WGS) entry which is preliminary data.</text>
</comment>
<dbReference type="STRING" id="1549748.WH95_11040"/>
<gene>
    <name evidence="7" type="ORF">WH95_11040</name>
</gene>
<evidence type="ECO:0000256" key="4">
    <source>
        <dbReference type="ARBA" id="ARBA00022729"/>
    </source>
</evidence>
<name>A0A0M2R4A8_9PROT</name>
<dbReference type="InterPro" id="IPR039424">
    <property type="entry name" value="SBP_5"/>
</dbReference>
<dbReference type="FunFam" id="3.10.105.10:FF:000001">
    <property type="entry name" value="Oligopeptide ABC transporter, oligopeptide-binding protein"/>
    <property type="match status" value="1"/>
</dbReference>
<dbReference type="GO" id="GO:0030288">
    <property type="term" value="C:outer membrane-bounded periplasmic space"/>
    <property type="evidence" value="ECO:0007669"/>
    <property type="project" value="TreeGrafter"/>
</dbReference>
<comment type="similarity">
    <text evidence="2">Belongs to the bacterial solute-binding protein 5 family.</text>
</comment>
<evidence type="ECO:0000256" key="1">
    <source>
        <dbReference type="ARBA" id="ARBA00004418"/>
    </source>
</evidence>
<dbReference type="GO" id="GO:0043190">
    <property type="term" value="C:ATP-binding cassette (ABC) transporter complex"/>
    <property type="evidence" value="ECO:0007669"/>
    <property type="project" value="InterPro"/>
</dbReference>
<dbReference type="RefSeq" id="WP_046506984.1">
    <property type="nucleotide sequence ID" value="NZ_LANI01000017.1"/>
</dbReference>
<dbReference type="CDD" id="cd08504">
    <property type="entry name" value="PBP2_OppA"/>
    <property type="match status" value="1"/>
</dbReference>
<feature type="signal peptide" evidence="5">
    <location>
        <begin position="1"/>
        <end position="23"/>
    </location>
</feature>
<dbReference type="PIRSF" id="PIRSF002741">
    <property type="entry name" value="MppA"/>
    <property type="match status" value="1"/>
</dbReference>
<dbReference type="PANTHER" id="PTHR30290">
    <property type="entry name" value="PERIPLASMIC BINDING COMPONENT OF ABC TRANSPORTER"/>
    <property type="match status" value="1"/>
</dbReference>
<dbReference type="GO" id="GO:0015833">
    <property type="term" value="P:peptide transport"/>
    <property type="evidence" value="ECO:0007669"/>
    <property type="project" value="TreeGrafter"/>
</dbReference>
<keyword evidence="8" id="KW-1185">Reference proteome</keyword>
<proteinExistence type="inferred from homology"/>
<evidence type="ECO:0000313" key="7">
    <source>
        <dbReference type="EMBL" id="KKJ76677.1"/>
    </source>
</evidence>
<evidence type="ECO:0000256" key="2">
    <source>
        <dbReference type="ARBA" id="ARBA00005695"/>
    </source>
</evidence>
<dbReference type="Gene3D" id="3.40.190.10">
    <property type="entry name" value="Periplasmic binding protein-like II"/>
    <property type="match status" value="1"/>
</dbReference>
<dbReference type="FunFam" id="3.90.76.10:FF:000001">
    <property type="entry name" value="Oligopeptide ABC transporter substrate-binding protein"/>
    <property type="match status" value="1"/>
</dbReference>
<keyword evidence="3" id="KW-0813">Transport</keyword>
<protein>
    <submittedName>
        <fullName evidence="7">Peptide ABC transporter substrate-binding protein</fullName>
    </submittedName>
</protein>
<dbReference type="Proteomes" id="UP000034491">
    <property type="component" value="Unassembled WGS sequence"/>
</dbReference>
<feature type="chain" id="PRO_5005640454" evidence="5">
    <location>
        <begin position="24"/>
        <end position="537"/>
    </location>
</feature>
<dbReference type="Pfam" id="PF00496">
    <property type="entry name" value="SBP_bac_5"/>
    <property type="match status" value="1"/>
</dbReference>
<evidence type="ECO:0000256" key="5">
    <source>
        <dbReference type="SAM" id="SignalP"/>
    </source>
</evidence>
<dbReference type="AlphaFoldDB" id="A0A0M2R4A8"/>
<comment type="subcellular location">
    <subcellularLocation>
        <location evidence="1">Periplasm</location>
    </subcellularLocation>
</comment>
<reference evidence="7 8" key="1">
    <citation type="submission" date="2015-03" db="EMBL/GenBank/DDBJ databases">
        <title>Genome sequence of Kiloniella sp. P1-1, isolated from the gut microflora of Pacific white shrimp, Penaeus vannamei.</title>
        <authorList>
            <person name="Shao Z."/>
            <person name="Wang L."/>
            <person name="Li X."/>
        </authorList>
    </citation>
    <scope>NUCLEOTIDE SEQUENCE [LARGE SCALE GENOMIC DNA]</scope>
    <source>
        <strain evidence="7 8">P1-1</strain>
    </source>
</reference>
<dbReference type="PATRIC" id="fig|1549748.8.peg.374"/>
<evidence type="ECO:0000256" key="3">
    <source>
        <dbReference type="ARBA" id="ARBA00022448"/>
    </source>
</evidence>
<keyword evidence="4 5" id="KW-0732">Signal</keyword>
<dbReference type="SUPFAM" id="SSF53850">
    <property type="entry name" value="Periplasmic binding protein-like II"/>
    <property type="match status" value="1"/>
</dbReference>
<accession>A0A0M2R4A8</accession>
<dbReference type="PANTHER" id="PTHR30290:SF23">
    <property type="entry name" value="PERIPLASMIC MUREIN PEPTIDE-BINDING PROTEIN"/>
    <property type="match status" value="1"/>
</dbReference>
<dbReference type="GO" id="GO:1904680">
    <property type="term" value="F:peptide transmembrane transporter activity"/>
    <property type="evidence" value="ECO:0007669"/>
    <property type="project" value="TreeGrafter"/>
</dbReference>
<dbReference type="OrthoDB" id="9803988at2"/>
<dbReference type="InterPro" id="IPR030678">
    <property type="entry name" value="Peptide/Ni-bd"/>
</dbReference>
<dbReference type="InterPro" id="IPR000914">
    <property type="entry name" value="SBP_5_dom"/>
</dbReference>
<dbReference type="EMBL" id="LANI01000017">
    <property type="protein sequence ID" value="KKJ76677.1"/>
    <property type="molecule type" value="Genomic_DNA"/>
</dbReference>
<evidence type="ECO:0000259" key="6">
    <source>
        <dbReference type="Pfam" id="PF00496"/>
    </source>
</evidence>
<dbReference type="Gene3D" id="3.10.105.10">
    <property type="entry name" value="Dipeptide-binding Protein, Domain 3"/>
    <property type="match status" value="1"/>
</dbReference>
<evidence type="ECO:0000313" key="8">
    <source>
        <dbReference type="Proteomes" id="UP000034491"/>
    </source>
</evidence>
<organism evidence="7 8">
    <name type="scientific">Kiloniella litopenaei</name>
    <dbReference type="NCBI Taxonomy" id="1549748"/>
    <lineage>
        <taxon>Bacteria</taxon>
        <taxon>Pseudomonadati</taxon>
        <taxon>Pseudomonadota</taxon>
        <taxon>Alphaproteobacteria</taxon>
        <taxon>Rhodospirillales</taxon>
        <taxon>Kiloniellaceae</taxon>
        <taxon>Kiloniella</taxon>
    </lineage>
</organism>
<feature type="domain" description="Solute-binding protein family 5" evidence="6">
    <location>
        <begin position="78"/>
        <end position="458"/>
    </location>
</feature>